<reference evidence="2" key="1">
    <citation type="submission" date="2019-10" db="EMBL/GenBank/DDBJ databases">
        <authorList>
            <consortium name="DOE Joint Genome Institute"/>
            <person name="Kuo A."/>
            <person name="Miyauchi S."/>
            <person name="Kiss E."/>
            <person name="Drula E."/>
            <person name="Kohler A."/>
            <person name="Sanchez-Garcia M."/>
            <person name="Andreopoulos B."/>
            <person name="Barry K.W."/>
            <person name="Bonito G."/>
            <person name="Buee M."/>
            <person name="Carver A."/>
            <person name="Chen C."/>
            <person name="Cichocki N."/>
            <person name="Clum A."/>
            <person name="Culley D."/>
            <person name="Crous P.W."/>
            <person name="Fauchery L."/>
            <person name="Girlanda M."/>
            <person name="Hayes R."/>
            <person name="Keri Z."/>
            <person name="LaButti K."/>
            <person name="Lipzen A."/>
            <person name="Lombard V."/>
            <person name="Magnuson J."/>
            <person name="Maillard F."/>
            <person name="Morin E."/>
            <person name="Murat C."/>
            <person name="Nolan M."/>
            <person name="Ohm R."/>
            <person name="Pangilinan J."/>
            <person name="Pereira M."/>
            <person name="Perotto S."/>
            <person name="Peter M."/>
            <person name="Riley R."/>
            <person name="Sitrit Y."/>
            <person name="Stielow B."/>
            <person name="Szollosi G."/>
            <person name="Zifcakova L."/>
            <person name="Stursova M."/>
            <person name="Spatafora J.W."/>
            <person name="Tedersoo L."/>
            <person name="Vaario L.-M."/>
            <person name="Yamada A."/>
            <person name="Yan M."/>
            <person name="Wang P."/>
            <person name="Xu J."/>
            <person name="Bruns T."/>
            <person name="Baldrian P."/>
            <person name="Vilgalys R."/>
            <person name="Henrissat B."/>
            <person name="Grigoriev I.V."/>
            <person name="Hibbett D."/>
            <person name="Nagy L.G."/>
            <person name="Martin F.M."/>
        </authorList>
    </citation>
    <scope>NUCLEOTIDE SEQUENCE</scope>
    <source>
        <strain evidence="2">BED1</strain>
    </source>
</reference>
<evidence type="ECO:0000313" key="2">
    <source>
        <dbReference type="EMBL" id="KAF8428462.1"/>
    </source>
</evidence>
<dbReference type="InterPro" id="IPR004493">
    <property type="entry name" value="Leu-tRNA-synth_Ia_arc/euk"/>
</dbReference>
<gene>
    <name evidence="2" type="ORF">L210DRAFT_988618</name>
</gene>
<dbReference type="PANTHER" id="PTHR45794">
    <property type="entry name" value="LEUCYL-TRNA SYNTHETASE"/>
    <property type="match status" value="1"/>
</dbReference>
<proteinExistence type="inferred from homology"/>
<dbReference type="Proteomes" id="UP001194468">
    <property type="component" value="Unassembled WGS sequence"/>
</dbReference>
<dbReference type="GO" id="GO:0004823">
    <property type="term" value="F:leucine-tRNA ligase activity"/>
    <property type="evidence" value="ECO:0007669"/>
    <property type="project" value="InterPro"/>
</dbReference>
<evidence type="ECO:0000256" key="1">
    <source>
        <dbReference type="ARBA" id="ARBA00005594"/>
    </source>
</evidence>
<comment type="similarity">
    <text evidence="1">Belongs to the class-I aminoacyl-tRNA synthetase family.</text>
</comment>
<evidence type="ECO:0000313" key="3">
    <source>
        <dbReference type="Proteomes" id="UP001194468"/>
    </source>
</evidence>
<dbReference type="GO" id="GO:0006429">
    <property type="term" value="P:leucyl-tRNA aminoacylation"/>
    <property type="evidence" value="ECO:0007669"/>
    <property type="project" value="InterPro"/>
</dbReference>
<dbReference type="SUPFAM" id="SSF47323">
    <property type="entry name" value="Anticodon-binding domain of a subclass of class I aminoacyl-tRNA synthetases"/>
    <property type="match status" value="1"/>
</dbReference>
<dbReference type="PANTHER" id="PTHR45794:SF1">
    <property type="entry name" value="LEUCINE--TRNA LIGASE, CYTOPLASMIC"/>
    <property type="match status" value="1"/>
</dbReference>
<accession>A0AAD4G841</accession>
<dbReference type="InterPro" id="IPR009080">
    <property type="entry name" value="tRNAsynth_Ia_anticodon-bd"/>
</dbReference>
<sequence length="172" mass="19917">MGRANVPTANASILRLQTLLGWCDNMLKDESKLRTSPKNYHDRVFKEEIIGHINITKHHYDSTSFKDALKYGFYEFQNICGWYREVIADVGMHADLAKYWLVRWPGPGCTADRTLIEAGAYMRTPKRKPDSLSFDPKLPKSVRVYVAMWFRSPSGKRRVQAVREAYSQAQDR</sequence>
<protein>
    <submittedName>
        <fullName evidence="2">Uncharacterized protein</fullName>
    </submittedName>
</protein>
<reference evidence="2" key="2">
    <citation type="journal article" date="2020" name="Nat. Commun.">
        <title>Large-scale genome sequencing of mycorrhizal fungi provides insights into the early evolution of symbiotic traits.</title>
        <authorList>
            <person name="Miyauchi S."/>
            <person name="Kiss E."/>
            <person name="Kuo A."/>
            <person name="Drula E."/>
            <person name="Kohler A."/>
            <person name="Sanchez-Garcia M."/>
            <person name="Morin E."/>
            <person name="Andreopoulos B."/>
            <person name="Barry K.W."/>
            <person name="Bonito G."/>
            <person name="Buee M."/>
            <person name="Carver A."/>
            <person name="Chen C."/>
            <person name="Cichocki N."/>
            <person name="Clum A."/>
            <person name="Culley D."/>
            <person name="Crous P.W."/>
            <person name="Fauchery L."/>
            <person name="Girlanda M."/>
            <person name="Hayes R.D."/>
            <person name="Keri Z."/>
            <person name="LaButti K."/>
            <person name="Lipzen A."/>
            <person name="Lombard V."/>
            <person name="Magnuson J."/>
            <person name="Maillard F."/>
            <person name="Murat C."/>
            <person name="Nolan M."/>
            <person name="Ohm R.A."/>
            <person name="Pangilinan J."/>
            <person name="Pereira M.F."/>
            <person name="Perotto S."/>
            <person name="Peter M."/>
            <person name="Pfister S."/>
            <person name="Riley R."/>
            <person name="Sitrit Y."/>
            <person name="Stielow J.B."/>
            <person name="Szollosi G."/>
            <person name="Zifcakova L."/>
            <person name="Stursova M."/>
            <person name="Spatafora J.W."/>
            <person name="Tedersoo L."/>
            <person name="Vaario L.M."/>
            <person name="Yamada A."/>
            <person name="Yan M."/>
            <person name="Wang P."/>
            <person name="Xu J."/>
            <person name="Bruns T."/>
            <person name="Baldrian P."/>
            <person name="Vilgalys R."/>
            <person name="Dunand C."/>
            <person name="Henrissat B."/>
            <person name="Grigoriev I.V."/>
            <person name="Hibbett D."/>
            <person name="Nagy L.G."/>
            <person name="Martin F.M."/>
        </authorList>
    </citation>
    <scope>NUCLEOTIDE SEQUENCE</scope>
    <source>
        <strain evidence="2">BED1</strain>
    </source>
</reference>
<keyword evidence="3" id="KW-1185">Reference proteome</keyword>
<comment type="caution">
    <text evidence="2">The sequence shown here is derived from an EMBL/GenBank/DDBJ whole genome shotgun (WGS) entry which is preliminary data.</text>
</comment>
<name>A0AAD4G841_BOLED</name>
<dbReference type="GO" id="GO:0005524">
    <property type="term" value="F:ATP binding"/>
    <property type="evidence" value="ECO:0007669"/>
    <property type="project" value="InterPro"/>
</dbReference>
<dbReference type="EMBL" id="WHUW01000073">
    <property type="protein sequence ID" value="KAF8428462.1"/>
    <property type="molecule type" value="Genomic_DNA"/>
</dbReference>
<organism evidence="2 3">
    <name type="scientific">Boletus edulis BED1</name>
    <dbReference type="NCBI Taxonomy" id="1328754"/>
    <lineage>
        <taxon>Eukaryota</taxon>
        <taxon>Fungi</taxon>
        <taxon>Dikarya</taxon>
        <taxon>Basidiomycota</taxon>
        <taxon>Agaricomycotina</taxon>
        <taxon>Agaricomycetes</taxon>
        <taxon>Agaricomycetidae</taxon>
        <taxon>Boletales</taxon>
        <taxon>Boletineae</taxon>
        <taxon>Boletaceae</taxon>
        <taxon>Boletoideae</taxon>
        <taxon>Boletus</taxon>
    </lineage>
</organism>
<dbReference type="AlphaFoldDB" id="A0AAD4G841"/>